<dbReference type="Proteomes" id="UP001517376">
    <property type="component" value="Unassembled WGS sequence"/>
</dbReference>
<evidence type="ECO:0000256" key="6">
    <source>
        <dbReference type="ARBA" id="ARBA00022692"/>
    </source>
</evidence>
<comment type="pathway">
    <text evidence="2 9">Cofactor biosynthesis; adenosylcobalamin biosynthesis.</text>
</comment>
<dbReference type="NCBIfam" id="TIGR00380">
    <property type="entry name" value="cobal_cbiB"/>
    <property type="match status" value="1"/>
</dbReference>
<sequence>MSATLLLPALLLDAALGEPKWLWDRFPHPAVLMGRAIGWMDSRFNSGAHRRLKGTATMAALGAAALALGWLIHAIPDFGLLEIIAAAILLAQKSLVQHVQAVADALRLSTEGGRRAVSMIVGRDTATLDDPAISRAAIESAAENLSDGVIAPAFWFLIAGLPGLMLYKITNTADSMIGHRTPRHEEFGWAAARFDDLLNLIPARLTALLLALTHGWTDPRPILRDAPLHRSPNAGWPEAAMAVILNTALSGPRAYHGEMRDYPWVWAEGRRDPGPDQIDAAVSALWRAWGAMLALTAVIALF</sequence>
<comment type="caution">
    <text evidence="10">The sequence shown here is derived from an EMBL/GenBank/DDBJ whole genome shotgun (WGS) entry which is preliminary data.</text>
</comment>
<dbReference type="Pfam" id="PF03186">
    <property type="entry name" value="CobD_Cbib"/>
    <property type="match status" value="1"/>
</dbReference>
<keyword evidence="8 9" id="KW-0472">Membrane</keyword>
<comment type="subcellular location">
    <subcellularLocation>
        <location evidence="1 9">Cell membrane</location>
        <topology evidence="1 9">Multi-pass membrane protein</topology>
    </subcellularLocation>
</comment>
<dbReference type="EMBL" id="JAAATW010000001">
    <property type="protein sequence ID" value="NBE06860.1"/>
    <property type="molecule type" value="Genomic_DNA"/>
</dbReference>
<evidence type="ECO:0000256" key="8">
    <source>
        <dbReference type="ARBA" id="ARBA00023136"/>
    </source>
</evidence>
<keyword evidence="6 9" id="KW-0812">Transmembrane</keyword>
<dbReference type="InterPro" id="IPR004485">
    <property type="entry name" value="Cobalamin_biosynth_CobD/CbiB"/>
</dbReference>
<evidence type="ECO:0000256" key="4">
    <source>
        <dbReference type="ARBA" id="ARBA00022475"/>
    </source>
</evidence>
<evidence type="ECO:0000256" key="1">
    <source>
        <dbReference type="ARBA" id="ARBA00004651"/>
    </source>
</evidence>
<reference evidence="11" key="1">
    <citation type="submission" date="2020-01" db="EMBL/GenBank/DDBJ databases">
        <title>Sphingomonas sp. strain CSW-10.</title>
        <authorList>
            <person name="Chen W.-M."/>
        </authorList>
    </citation>
    <scope>NUCLEOTIDE SEQUENCE [LARGE SCALE GENOMIC DNA]</scope>
    <source>
        <strain evidence="11">CCP-1</strain>
    </source>
</reference>
<evidence type="ECO:0000313" key="11">
    <source>
        <dbReference type="Proteomes" id="UP001517376"/>
    </source>
</evidence>
<name>A0ABW9Y4V2_9RHOB</name>
<evidence type="ECO:0000256" key="9">
    <source>
        <dbReference type="HAMAP-Rule" id="MF_00024"/>
    </source>
</evidence>
<evidence type="ECO:0000256" key="7">
    <source>
        <dbReference type="ARBA" id="ARBA00022989"/>
    </source>
</evidence>
<evidence type="ECO:0000313" key="10">
    <source>
        <dbReference type="EMBL" id="NBE06860.1"/>
    </source>
</evidence>
<dbReference type="RefSeq" id="WP_161765824.1">
    <property type="nucleotide sequence ID" value="NZ_JAAATW010000001.1"/>
</dbReference>
<evidence type="ECO:0000256" key="5">
    <source>
        <dbReference type="ARBA" id="ARBA00022573"/>
    </source>
</evidence>
<keyword evidence="7 9" id="KW-1133">Transmembrane helix</keyword>
<proteinExistence type="inferred from homology"/>
<comment type="similarity">
    <text evidence="3 9">Belongs to the CobD/CbiB family.</text>
</comment>
<evidence type="ECO:0000256" key="2">
    <source>
        <dbReference type="ARBA" id="ARBA00004953"/>
    </source>
</evidence>
<evidence type="ECO:0000256" key="3">
    <source>
        <dbReference type="ARBA" id="ARBA00006263"/>
    </source>
</evidence>
<dbReference type="PANTHER" id="PTHR34308:SF1">
    <property type="entry name" value="COBALAMIN BIOSYNTHESIS PROTEIN CBIB"/>
    <property type="match status" value="1"/>
</dbReference>
<keyword evidence="5 9" id="KW-0169">Cobalamin biosynthesis</keyword>
<protein>
    <recommendedName>
        <fullName evidence="9">Cobalamin biosynthesis protein CobD</fullName>
    </recommendedName>
</protein>
<keyword evidence="4 9" id="KW-1003">Cell membrane</keyword>
<gene>
    <name evidence="9" type="primary">cobD</name>
    <name evidence="10" type="ORF">GU920_04890</name>
</gene>
<accession>A0ABW9Y4V2</accession>
<keyword evidence="11" id="KW-1185">Reference proteome</keyword>
<dbReference type="PANTHER" id="PTHR34308">
    <property type="entry name" value="COBALAMIN BIOSYNTHESIS PROTEIN CBIB"/>
    <property type="match status" value="1"/>
</dbReference>
<organism evidence="10 11">
    <name type="scientific">Paragemmobacter ruber</name>
    <dbReference type="NCBI Taxonomy" id="1985673"/>
    <lineage>
        <taxon>Bacteria</taxon>
        <taxon>Pseudomonadati</taxon>
        <taxon>Pseudomonadota</taxon>
        <taxon>Alphaproteobacteria</taxon>
        <taxon>Rhodobacterales</taxon>
        <taxon>Paracoccaceae</taxon>
        <taxon>Paragemmobacter</taxon>
    </lineage>
</organism>
<comment type="function">
    <text evidence="9">Converts cobyric acid to cobinamide by the addition of aminopropanol on the F carboxylic group.</text>
</comment>
<dbReference type="HAMAP" id="MF_00024">
    <property type="entry name" value="CobD_CbiB"/>
    <property type="match status" value="1"/>
</dbReference>